<proteinExistence type="predicted"/>
<dbReference type="KEGG" id="alam:RT761_00041"/>
<name>A0A7T1F1K8_ATRLM</name>
<dbReference type="Pfam" id="PF13192">
    <property type="entry name" value="Thioredoxin_3"/>
    <property type="match status" value="1"/>
</dbReference>
<dbReference type="Proteomes" id="UP000594463">
    <property type="component" value="Chromosome"/>
</dbReference>
<dbReference type="PANTHER" id="PTHR36450">
    <property type="entry name" value="THIOREDOXIN"/>
    <property type="match status" value="1"/>
</dbReference>
<dbReference type="Gene3D" id="3.40.30.10">
    <property type="entry name" value="Glutaredoxin"/>
    <property type="match status" value="1"/>
</dbReference>
<evidence type="ECO:0000259" key="1">
    <source>
        <dbReference type="Pfam" id="PF13192"/>
    </source>
</evidence>
<evidence type="ECO:0000313" key="3">
    <source>
        <dbReference type="Proteomes" id="UP000594463"/>
    </source>
</evidence>
<dbReference type="SUPFAM" id="SSF52833">
    <property type="entry name" value="Thioredoxin-like"/>
    <property type="match status" value="1"/>
</dbReference>
<keyword evidence="3" id="KW-1185">Reference proteome</keyword>
<dbReference type="EMBL" id="CP065383">
    <property type="protein sequence ID" value="QPM66855.1"/>
    <property type="molecule type" value="Genomic_DNA"/>
</dbReference>
<gene>
    <name evidence="2" type="ORF">RT761_00041</name>
</gene>
<dbReference type="InterPro" id="IPR005243">
    <property type="entry name" value="THIRX-like_proc"/>
</dbReference>
<dbReference type="InterPro" id="IPR036249">
    <property type="entry name" value="Thioredoxin-like_sf"/>
</dbReference>
<dbReference type="RefSeq" id="WP_218112087.1">
    <property type="nucleotide sequence ID" value="NZ_CP065383.1"/>
</dbReference>
<dbReference type="InterPro" id="IPR012336">
    <property type="entry name" value="Thioredoxin-like_fold"/>
</dbReference>
<sequence length="78" mass="8933">MKVQVLGAGCKKCNLLYQNLKSFIEKNNLEAEIEYIDDLEKLLEAKVLMPPAVFIDGVKKSEGKTPTEAQFKEWFQLQ</sequence>
<dbReference type="AlphaFoldDB" id="A0A7T1F1K8"/>
<dbReference type="NCBIfam" id="TIGR00412">
    <property type="entry name" value="redox_disulf_2"/>
    <property type="match status" value="1"/>
</dbReference>
<protein>
    <recommendedName>
        <fullName evidence="1">Thioredoxin-like fold domain-containing protein</fullName>
    </recommendedName>
</protein>
<evidence type="ECO:0000313" key="2">
    <source>
        <dbReference type="EMBL" id="QPM66855.1"/>
    </source>
</evidence>
<accession>A0A7T1F1K8</accession>
<reference evidence="2 3" key="1">
    <citation type="journal article" date="2021" name="Nat. Commun.">
        <title>Isolation of a member of the candidate phylum Atribacteria reveals a unique cell membrane structure.</title>
        <authorList>
            <person name="Taiki K."/>
            <person name="Nobu M.K."/>
            <person name="Kusada H."/>
            <person name="Meng X.-Y."/>
            <person name="Hosoki N."/>
            <person name="Uematsu K."/>
            <person name="Yoshioka H."/>
            <person name="Kamagata Y."/>
            <person name="Tamaki H."/>
        </authorList>
    </citation>
    <scope>NUCLEOTIDE SEQUENCE [LARGE SCALE GENOMIC DNA]</scope>
    <source>
        <strain evidence="2 3">RT761</strain>
    </source>
</reference>
<dbReference type="PANTHER" id="PTHR36450:SF1">
    <property type="entry name" value="THIOREDOXIN"/>
    <property type="match status" value="1"/>
</dbReference>
<feature type="domain" description="Thioredoxin-like fold" evidence="1">
    <location>
        <begin position="1"/>
        <end position="75"/>
    </location>
</feature>
<organism evidence="2 3">
    <name type="scientific">Atribacter laminatus</name>
    <dbReference type="NCBI Taxonomy" id="2847778"/>
    <lineage>
        <taxon>Bacteria</taxon>
        <taxon>Pseudomonadati</taxon>
        <taxon>Atribacterota</taxon>
        <taxon>Atribacteria</taxon>
        <taxon>Atribacterales</taxon>
        <taxon>Atribacteraceae</taxon>
        <taxon>Atribacter</taxon>
    </lineage>
</organism>